<dbReference type="EMBL" id="NWUJ01000002">
    <property type="protein sequence ID" value="PFH37008.1"/>
    <property type="molecule type" value="Genomic_DNA"/>
</dbReference>
<evidence type="ECO:0000256" key="1">
    <source>
        <dbReference type="SAM" id="MobiDB-lite"/>
    </source>
</evidence>
<feature type="region of interest" description="Disordered" evidence="1">
    <location>
        <begin position="539"/>
        <end position="630"/>
    </location>
</feature>
<feature type="compositionally biased region" description="Polar residues" evidence="1">
    <location>
        <begin position="311"/>
        <end position="333"/>
    </location>
</feature>
<name>A0A2A9MER4_BESBE</name>
<dbReference type="RefSeq" id="XP_029221017.1">
    <property type="nucleotide sequence ID" value="XM_029362052.1"/>
</dbReference>
<comment type="caution">
    <text evidence="2">The sequence shown here is derived from an EMBL/GenBank/DDBJ whole genome shotgun (WGS) entry which is preliminary data.</text>
</comment>
<dbReference type="GeneID" id="40308447"/>
<feature type="compositionally biased region" description="Basic and acidic residues" evidence="1">
    <location>
        <begin position="152"/>
        <end position="161"/>
    </location>
</feature>
<dbReference type="OrthoDB" id="10465584at2759"/>
<keyword evidence="3" id="KW-1185">Reference proteome</keyword>
<feature type="region of interest" description="Disordered" evidence="1">
    <location>
        <begin position="311"/>
        <end position="360"/>
    </location>
</feature>
<feature type="region of interest" description="Disordered" evidence="1">
    <location>
        <begin position="145"/>
        <end position="165"/>
    </location>
</feature>
<evidence type="ECO:0000313" key="2">
    <source>
        <dbReference type="EMBL" id="PFH37008.1"/>
    </source>
</evidence>
<reference evidence="2 3" key="1">
    <citation type="submission" date="2017-09" db="EMBL/GenBank/DDBJ databases">
        <title>Genome sequencing of Besnoitia besnoiti strain Bb-Ger1.</title>
        <authorList>
            <person name="Schares G."/>
            <person name="Venepally P."/>
            <person name="Lorenzi H.A."/>
        </authorList>
    </citation>
    <scope>NUCLEOTIDE SEQUENCE [LARGE SCALE GENOMIC DNA]</scope>
    <source>
        <strain evidence="2 3">Bb-Ger1</strain>
    </source>
</reference>
<dbReference type="VEuPathDB" id="ToxoDB:BESB_034660"/>
<dbReference type="KEGG" id="bbes:BESB_034660"/>
<proteinExistence type="predicted"/>
<protein>
    <submittedName>
        <fullName evidence="2">AP2 domain transcription factor AP2X-10</fullName>
    </submittedName>
</protein>
<dbReference type="Proteomes" id="UP000224006">
    <property type="component" value="Chromosome II"/>
</dbReference>
<feature type="compositionally biased region" description="Low complexity" evidence="1">
    <location>
        <begin position="560"/>
        <end position="575"/>
    </location>
</feature>
<feature type="region of interest" description="Disordered" evidence="1">
    <location>
        <begin position="398"/>
        <end position="473"/>
    </location>
</feature>
<accession>A0A2A9MER4</accession>
<evidence type="ECO:0000313" key="3">
    <source>
        <dbReference type="Proteomes" id="UP000224006"/>
    </source>
</evidence>
<dbReference type="AlphaFoldDB" id="A0A2A9MER4"/>
<sequence length="815" mass="85529">MPLQQQLQQLILGLQLLCELSPFCPALSSSASGSAHTKPAAGVTSASGAVEAATQGQHKTLPPRARVYGNPLGHLPPACEWLYPFSSRGAASGARLDQGSGTETECIGHGGAASLLQRLPPAASSGCCSCCCGCTFEAEHRCEARSSASSSESDKIHRRAEPSPMLEGHQGIRIHHCHGGRSGATERTSNARFQAPAGPDRRCSGTTGGVKGPTGNGCAVAEESTDSVEPVTTGAVGKQKRGRYRTAAVVAAEEGDATDIYKKPRPSVTSRRVLLQKQQQHIQESGAAADGDDEPTRAACSLSDANTLFSRFSSKSPTESSAATTYQLGQTQESVDDASREQRMQNLKTPTAARSPPSASLKRLAVGAMCADTYGLTRQNGLEPGVHSSSHGNLTACKATASDARGPAKEELSQNTQTASRRSEAAAPHLQKNESTSSHGNAPLSCKPTTASSGSAAPPVRTTRHNKTKQPGVFQFTRGIKRFWAASWYADGHPGWKAFSVEKWGNTEALKRAKKAYEEKVPHGAAMLNTLDFGAADDMASDDTPSLPVTGTGSGKDSNRTGSGSSLSVGSSQQRQRCDNGGEAQRSQDRGLTQQQVNGATRTGNTRKKQQPSQAGDGPAESPPLSLESGTIEYRSTPAGFSSSSSSSIFSCTTGQHMGDGVETTQKQHQIEREDFLQPIWDDLDSADTGNSGTGGVFTLGGASGGCATSSCYDTSSSSGFLRGKFSYSSKTAATELSVGYEDPISEGQRHVFFEHPRAHHDTELGRHGCDEPGIHEDDHGLLSPSQFFLGSDNDDITGRLLLSGPDTGALSISR</sequence>
<organism evidence="2 3">
    <name type="scientific">Besnoitia besnoiti</name>
    <name type="common">Apicomplexan protozoan</name>
    <dbReference type="NCBI Taxonomy" id="94643"/>
    <lineage>
        <taxon>Eukaryota</taxon>
        <taxon>Sar</taxon>
        <taxon>Alveolata</taxon>
        <taxon>Apicomplexa</taxon>
        <taxon>Conoidasida</taxon>
        <taxon>Coccidia</taxon>
        <taxon>Eucoccidiorida</taxon>
        <taxon>Eimeriorina</taxon>
        <taxon>Sarcocystidae</taxon>
        <taxon>Besnoitia</taxon>
    </lineage>
</organism>
<gene>
    <name evidence="2" type="ORF">BESB_034660</name>
</gene>
<feature type="compositionally biased region" description="Polar residues" evidence="1">
    <location>
        <begin position="590"/>
        <end position="604"/>
    </location>
</feature>